<comment type="similarity">
    <text evidence="4 15">Belongs to the PEP-utilizing enzyme family.</text>
</comment>
<gene>
    <name evidence="19" type="primary">ppsA</name>
    <name evidence="19" type="ORF">HCJ96_14055</name>
</gene>
<dbReference type="Pfam" id="PF02896">
    <property type="entry name" value="PEP-utilizers_C"/>
    <property type="match status" value="1"/>
</dbReference>
<dbReference type="Gene3D" id="3.50.30.10">
    <property type="entry name" value="Phosphohistidine domain"/>
    <property type="match status" value="1"/>
</dbReference>
<dbReference type="SUPFAM" id="SSF52009">
    <property type="entry name" value="Phosphohistidine domain"/>
    <property type="match status" value="1"/>
</dbReference>
<dbReference type="Pfam" id="PF01326">
    <property type="entry name" value="PPDK_N"/>
    <property type="match status" value="1"/>
</dbReference>
<evidence type="ECO:0000256" key="7">
    <source>
        <dbReference type="ARBA" id="ARBA00022679"/>
    </source>
</evidence>
<evidence type="ECO:0000256" key="13">
    <source>
        <dbReference type="ARBA" id="ARBA00033470"/>
    </source>
</evidence>
<keyword evidence="10 15" id="KW-0418">Kinase</keyword>
<keyword evidence="11 15" id="KW-0067">ATP-binding</keyword>
<keyword evidence="12 15" id="KW-0460">Magnesium</keyword>
<dbReference type="NCBIfam" id="NF005057">
    <property type="entry name" value="PRK06464.1"/>
    <property type="match status" value="1"/>
</dbReference>
<dbReference type="EMBL" id="JAATNW010000007">
    <property type="protein sequence ID" value="NMH61152.1"/>
    <property type="molecule type" value="Genomic_DNA"/>
</dbReference>
<dbReference type="GO" id="GO:0008986">
    <property type="term" value="F:pyruvate, water dikinase activity"/>
    <property type="evidence" value="ECO:0007669"/>
    <property type="project" value="UniProtKB-EC"/>
</dbReference>
<dbReference type="Gene3D" id="3.30.1490.20">
    <property type="entry name" value="ATP-grasp fold, A domain"/>
    <property type="match status" value="1"/>
</dbReference>
<sequence length="790" mass="87044">MQDYVLWYQELGMHDVGRVGGKNASLGEMISNLANAGVQVPGGFATTADAFNKFLEQSGLEARIHEVLDSLDVDDVSALAEAGKNIRQWIIDTPFQPELEEAIKSAFETLQGDADNEASFAVRSSATAEDMPDASFAGQQETFLNVKGYESVLVAIKHVFASLFNDRAISYRVHQGYDHKGVALSAGVQRMVRSDIASSGVMFSIDTESGFEDVVFITSSYGLGEMVVQGAVNPDEFYVHKPTLNAGKPAIVRRNLGSKLVQMIYSDDQEHGKQVSIVDIDRAQSMQFSLTDDEVQELAKQALIIEKHYKRPMDIEWAKDGTDGKLYIVQARPETVRSREDSQSIERYQLKGQGNIVCEGRAIGHKIGSGTSKVLASIEEMDKIQAGDVLVTDMTDPDWEPIMKKASAIVTNRGGRTCHAAIIARELGIPAVVGCGNATELIKTGDKVTVSCAEGDTGYIYGNEIEFDVTTSRIDSMPDIPLKVMMNVGNPDRAFDFARLPHKGVGLARLEFIINRMIGVHPKALLNFDSQPEELKEEIGDMIAGYESPTEFYIEKLVEGISTIGAAFSPEKVIVRMSDFKSNEYFNLVGGYQYEPDEENPMLGFRGASRYVSEDFRDCFALECEAIKRVRNKMGLTNVEIMIPFVRTLEEGEKVIELLAEQGLVKGENGLRVIMMCELPSNALLADKFLDIFDGFSIGSNDLTQLTLGLDRDSGLIAHLFDERNEAVKALLSMAIQTAKKRGKYVGICGQGPSDHEDFAQWLVEQGIDSVSLNPDTVVETWLYLAENQK</sequence>
<keyword evidence="20" id="KW-1185">Reference proteome</keyword>
<evidence type="ECO:0000256" key="9">
    <source>
        <dbReference type="ARBA" id="ARBA00022741"/>
    </source>
</evidence>
<evidence type="ECO:0000256" key="14">
    <source>
        <dbReference type="ARBA" id="ARBA00047700"/>
    </source>
</evidence>
<dbReference type="EC" id="2.7.9.2" evidence="5 15"/>
<comment type="pathway">
    <text evidence="3 15">Carbohydrate biosynthesis; gluconeogenesis.</text>
</comment>
<evidence type="ECO:0000256" key="10">
    <source>
        <dbReference type="ARBA" id="ARBA00022777"/>
    </source>
</evidence>
<evidence type="ECO:0000256" key="8">
    <source>
        <dbReference type="ARBA" id="ARBA00022723"/>
    </source>
</evidence>
<feature type="domain" description="PEP-utilising enzyme mobile" evidence="16">
    <location>
        <begin position="385"/>
        <end position="455"/>
    </location>
</feature>
<dbReference type="PROSITE" id="PS00742">
    <property type="entry name" value="PEP_ENZYMES_2"/>
    <property type="match status" value="1"/>
</dbReference>
<dbReference type="PROSITE" id="PS00370">
    <property type="entry name" value="PEP_ENZYMES_PHOS_SITE"/>
    <property type="match status" value="1"/>
</dbReference>
<name>A0ABX1R6P7_9ALTE</name>
<dbReference type="Gene3D" id="3.20.20.60">
    <property type="entry name" value="Phosphoenolpyruvate-binding domains"/>
    <property type="match status" value="1"/>
</dbReference>
<evidence type="ECO:0000256" key="3">
    <source>
        <dbReference type="ARBA" id="ARBA00004742"/>
    </source>
</evidence>
<dbReference type="Pfam" id="PF00391">
    <property type="entry name" value="PEP-utilizers"/>
    <property type="match status" value="1"/>
</dbReference>
<protein>
    <recommendedName>
        <fullName evidence="6 15">Phosphoenolpyruvate synthase</fullName>
        <shortName evidence="15">PEP synthase</shortName>
        <ecNumber evidence="5 15">2.7.9.2</ecNumber>
    </recommendedName>
    <alternativeName>
        <fullName evidence="13 15">Pyruvate, water dikinase</fullName>
    </alternativeName>
</protein>
<proteinExistence type="inferred from homology"/>
<keyword evidence="8 15" id="KW-0479">Metal-binding</keyword>
<evidence type="ECO:0000256" key="6">
    <source>
        <dbReference type="ARBA" id="ARBA00021623"/>
    </source>
</evidence>
<dbReference type="PIRSF" id="PIRSF000854">
    <property type="entry name" value="PEP_synthase"/>
    <property type="match status" value="1"/>
</dbReference>
<evidence type="ECO:0000259" key="18">
    <source>
        <dbReference type="Pfam" id="PF02896"/>
    </source>
</evidence>
<evidence type="ECO:0000256" key="4">
    <source>
        <dbReference type="ARBA" id="ARBA00007837"/>
    </source>
</evidence>
<evidence type="ECO:0000256" key="1">
    <source>
        <dbReference type="ARBA" id="ARBA00001946"/>
    </source>
</evidence>
<dbReference type="InterPro" id="IPR040442">
    <property type="entry name" value="Pyrv_kinase-like_dom_sf"/>
</dbReference>
<evidence type="ECO:0000256" key="11">
    <source>
        <dbReference type="ARBA" id="ARBA00022840"/>
    </source>
</evidence>
<evidence type="ECO:0000256" key="2">
    <source>
        <dbReference type="ARBA" id="ARBA00002988"/>
    </source>
</evidence>
<dbReference type="InterPro" id="IPR002192">
    <property type="entry name" value="PPDK_AMP/ATP-bd"/>
</dbReference>
<dbReference type="InterPro" id="IPR015813">
    <property type="entry name" value="Pyrv/PenolPyrv_kinase-like_dom"/>
</dbReference>
<comment type="catalytic activity">
    <reaction evidence="14 15">
        <text>pyruvate + ATP + H2O = phosphoenolpyruvate + AMP + phosphate + 2 H(+)</text>
        <dbReference type="Rhea" id="RHEA:11364"/>
        <dbReference type="ChEBI" id="CHEBI:15361"/>
        <dbReference type="ChEBI" id="CHEBI:15377"/>
        <dbReference type="ChEBI" id="CHEBI:15378"/>
        <dbReference type="ChEBI" id="CHEBI:30616"/>
        <dbReference type="ChEBI" id="CHEBI:43474"/>
        <dbReference type="ChEBI" id="CHEBI:58702"/>
        <dbReference type="ChEBI" id="CHEBI:456215"/>
        <dbReference type="EC" id="2.7.9.2"/>
    </reaction>
</comment>
<dbReference type="Proteomes" id="UP000709336">
    <property type="component" value="Unassembled WGS sequence"/>
</dbReference>
<evidence type="ECO:0000256" key="5">
    <source>
        <dbReference type="ARBA" id="ARBA00011996"/>
    </source>
</evidence>
<accession>A0ABX1R6P7</accession>
<dbReference type="Gene3D" id="3.30.470.20">
    <property type="entry name" value="ATP-grasp fold, B domain"/>
    <property type="match status" value="1"/>
</dbReference>
<feature type="domain" description="PEP-utilising enzyme C-terminal" evidence="18">
    <location>
        <begin position="481"/>
        <end position="783"/>
    </location>
</feature>
<organism evidence="19 20">
    <name type="scientific">Alteromonas ponticola</name>
    <dbReference type="NCBI Taxonomy" id="2720613"/>
    <lineage>
        <taxon>Bacteria</taxon>
        <taxon>Pseudomonadati</taxon>
        <taxon>Pseudomonadota</taxon>
        <taxon>Gammaproteobacteria</taxon>
        <taxon>Alteromonadales</taxon>
        <taxon>Alteromonadaceae</taxon>
        <taxon>Alteromonas/Salinimonas group</taxon>
        <taxon>Alteromonas</taxon>
    </lineage>
</organism>
<evidence type="ECO:0000256" key="15">
    <source>
        <dbReference type="PIRNR" id="PIRNR000854"/>
    </source>
</evidence>
<feature type="domain" description="Pyruvate phosphate dikinase AMP/ATP-binding" evidence="17">
    <location>
        <begin position="18"/>
        <end position="346"/>
    </location>
</feature>
<comment type="caution">
    <text evidence="19">The sequence shown here is derived from an EMBL/GenBank/DDBJ whole genome shotgun (WGS) entry which is preliminary data.</text>
</comment>
<comment type="cofactor">
    <cofactor evidence="1 15">
        <name>Mg(2+)</name>
        <dbReference type="ChEBI" id="CHEBI:18420"/>
    </cofactor>
</comment>
<evidence type="ECO:0000259" key="17">
    <source>
        <dbReference type="Pfam" id="PF01326"/>
    </source>
</evidence>
<dbReference type="InterPro" id="IPR000121">
    <property type="entry name" value="PEP_util_C"/>
</dbReference>
<evidence type="ECO:0000313" key="20">
    <source>
        <dbReference type="Proteomes" id="UP000709336"/>
    </source>
</evidence>
<dbReference type="PANTHER" id="PTHR43030">
    <property type="entry name" value="PHOSPHOENOLPYRUVATE SYNTHASE"/>
    <property type="match status" value="1"/>
</dbReference>
<dbReference type="SUPFAM" id="SSF51621">
    <property type="entry name" value="Phosphoenolpyruvate/pyruvate domain"/>
    <property type="match status" value="1"/>
</dbReference>
<evidence type="ECO:0000256" key="12">
    <source>
        <dbReference type="ARBA" id="ARBA00022842"/>
    </source>
</evidence>
<dbReference type="InterPro" id="IPR008279">
    <property type="entry name" value="PEP-util_enz_mobile_dom"/>
</dbReference>
<comment type="function">
    <text evidence="2 15">Catalyzes the phosphorylation of pyruvate to phosphoenolpyruvate.</text>
</comment>
<dbReference type="RefSeq" id="WP_169211703.1">
    <property type="nucleotide sequence ID" value="NZ_JAATNW010000007.1"/>
</dbReference>
<dbReference type="InterPro" id="IPR013815">
    <property type="entry name" value="ATP_grasp_subdomain_1"/>
</dbReference>
<dbReference type="InterPro" id="IPR036637">
    <property type="entry name" value="Phosphohistidine_dom_sf"/>
</dbReference>
<evidence type="ECO:0000259" key="16">
    <source>
        <dbReference type="Pfam" id="PF00391"/>
    </source>
</evidence>
<keyword evidence="9 15" id="KW-0547">Nucleotide-binding</keyword>
<evidence type="ECO:0000313" key="19">
    <source>
        <dbReference type="EMBL" id="NMH61152.1"/>
    </source>
</evidence>
<reference evidence="19 20" key="1">
    <citation type="submission" date="2020-03" db="EMBL/GenBank/DDBJ databases">
        <title>Alteromonas ponticola sp. nov., isolated from seawater.</title>
        <authorList>
            <person name="Yoon J.-H."/>
            <person name="Kim Y.-O."/>
        </authorList>
    </citation>
    <scope>NUCLEOTIDE SEQUENCE [LARGE SCALE GENOMIC DNA]</scope>
    <source>
        <strain evidence="19 20">MYP5</strain>
    </source>
</reference>
<dbReference type="SUPFAM" id="SSF56059">
    <property type="entry name" value="Glutathione synthetase ATP-binding domain-like"/>
    <property type="match status" value="1"/>
</dbReference>
<dbReference type="InterPro" id="IPR023151">
    <property type="entry name" value="PEP_util_CS"/>
</dbReference>
<dbReference type="PANTHER" id="PTHR43030:SF1">
    <property type="entry name" value="PHOSPHOENOLPYRUVATE SYNTHASE"/>
    <property type="match status" value="1"/>
</dbReference>
<keyword evidence="7 15" id="KW-0808">Transferase</keyword>
<dbReference type="InterPro" id="IPR018274">
    <property type="entry name" value="PEP_util_AS"/>
</dbReference>
<dbReference type="InterPro" id="IPR006319">
    <property type="entry name" value="PEP_synth"/>
</dbReference>
<dbReference type="NCBIfam" id="TIGR01418">
    <property type="entry name" value="PEP_synth"/>
    <property type="match status" value="1"/>
</dbReference>